<feature type="signal peptide" evidence="2">
    <location>
        <begin position="1"/>
        <end position="30"/>
    </location>
</feature>
<dbReference type="EMBL" id="CP163441">
    <property type="protein sequence ID" value="XDQ43728.1"/>
    <property type="molecule type" value="Genomic_DNA"/>
</dbReference>
<keyword evidence="1 2" id="KW-0732">Signal</keyword>
<gene>
    <name evidence="3" type="ORF">AB5J52_16470</name>
</gene>
<dbReference type="Pfam" id="PF13517">
    <property type="entry name" value="FG-GAP_3"/>
    <property type="match status" value="1"/>
</dbReference>
<dbReference type="RefSeq" id="WP_369222794.1">
    <property type="nucleotide sequence ID" value="NZ_CP163441.1"/>
</dbReference>
<accession>A0AB39QN94</accession>
<feature type="chain" id="PRO_5044330126" evidence="2">
    <location>
        <begin position="31"/>
        <end position="310"/>
    </location>
</feature>
<evidence type="ECO:0000313" key="3">
    <source>
        <dbReference type="EMBL" id="XDQ43728.1"/>
    </source>
</evidence>
<evidence type="ECO:0000256" key="2">
    <source>
        <dbReference type="SAM" id="SignalP"/>
    </source>
</evidence>
<reference evidence="3" key="1">
    <citation type="submission" date="2024-07" db="EMBL/GenBank/DDBJ databases">
        <authorList>
            <person name="Yu S.T."/>
        </authorList>
    </citation>
    <scope>NUCLEOTIDE SEQUENCE</scope>
    <source>
        <strain evidence="3">R39</strain>
    </source>
</reference>
<dbReference type="SUPFAM" id="SSF69318">
    <property type="entry name" value="Integrin alpha N-terminal domain"/>
    <property type="match status" value="1"/>
</dbReference>
<proteinExistence type="predicted"/>
<organism evidence="3">
    <name type="scientific">Streptomyces sp. R39</name>
    <dbReference type="NCBI Taxonomy" id="3238631"/>
    <lineage>
        <taxon>Bacteria</taxon>
        <taxon>Bacillati</taxon>
        <taxon>Actinomycetota</taxon>
        <taxon>Actinomycetes</taxon>
        <taxon>Kitasatosporales</taxon>
        <taxon>Streptomycetaceae</taxon>
        <taxon>Streptomyces</taxon>
    </lineage>
</organism>
<sequence length="310" mass="32133">MPTRIRLARRKRRTFTRTTIARLSTATALAVVVSAAVLWSAGSAPTATTTTANGSDAQPVAGGTPMLPLLVRRTSDGHLLTYEPKGTGGVKAALDLGAGFSSATAIVRANNSDSGSRSDLYIRMGNALYYTAERSTETKLIGSGWDQYNLLMSPGDLGGTTQPDLLARDSAGALWLYQGKADGTLATKVRAGTGGWNSLDILAGYGDYTGDGKTDLLARTPAGALYLYPGTGNATADAVFGARVSVGTGWQAYNALVSTGDNDGDGKTDLLARDTAGALWLFKGTGTSTAPFATRVQIGTSGWNAFNALF</sequence>
<dbReference type="AlphaFoldDB" id="A0AB39QN94"/>
<dbReference type="InterPro" id="IPR028994">
    <property type="entry name" value="Integrin_alpha_N"/>
</dbReference>
<protein>
    <submittedName>
        <fullName evidence="3">FG-GAP repeat domain-containing protein</fullName>
    </submittedName>
</protein>
<evidence type="ECO:0000256" key="1">
    <source>
        <dbReference type="ARBA" id="ARBA00022729"/>
    </source>
</evidence>
<dbReference type="Gene3D" id="2.115.10.10">
    <property type="entry name" value="Tachylectin 2"/>
    <property type="match status" value="1"/>
</dbReference>
<dbReference type="InterPro" id="IPR013517">
    <property type="entry name" value="FG-GAP"/>
</dbReference>
<name>A0AB39QN94_9ACTN</name>